<protein>
    <submittedName>
        <fullName evidence="8">Uncharacterized protein</fullName>
    </submittedName>
</protein>
<feature type="transmembrane region" description="Helical" evidence="7">
    <location>
        <begin position="951"/>
        <end position="977"/>
    </location>
</feature>
<dbReference type="CDD" id="cd00303">
    <property type="entry name" value="retropepsin_like"/>
    <property type="match status" value="1"/>
</dbReference>
<organism evidence="8 9">
    <name type="scientific">Aphanomyces astaci</name>
    <name type="common">Crayfish plague agent</name>
    <dbReference type="NCBI Taxonomy" id="112090"/>
    <lineage>
        <taxon>Eukaryota</taxon>
        <taxon>Sar</taxon>
        <taxon>Stramenopiles</taxon>
        <taxon>Oomycota</taxon>
        <taxon>Saprolegniomycetes</taxon>
        <taxon>Saprolegniales</taxon>
        <taxon>Verrucalvaceae</taxon>
        <taxon>Aphanomyces</taxon>
    </lineage>
</organism>
<keyword evidence="3 7" id="KW-0812">Transmembrane</keyword>
<feature type="region of interest" description="Disordered" evidence="6">
    <location>
        <begin position="210"/>
        <end position="302"/>
    </location>
</feature>
<dbReference type="PANTHER" id="PTHR12385">
    <property type="entry name" value="CHOLINE TRANSPORTER-LIKE (SLC FAMILY 44)"/>
    <property type="match status" value="1"/>
</dbReference>
<dbReference type="Pfam" id="PF04515">
    <property type="entry name" value="Choline_transpo"/>
    <property type="match status" value="1"/>
</dbReference>
<evidence type="ECO:0000256" key="3">
    <source>
        <dbReference type="ARBA" id="ARBA00022692"/>
    </source>
</evidence>
<evidence type="ECO:0000313" key="8">
    <source>
        <dbReference type="EMBL" id="RHY84357.1"/>
    </source>
</evidence>
<feature type="transmembrane region" description="Helical" evidence="7">
    <location>
        <begin position="997"/>
        <end position="1021"/>
    </location>
</feature>
<accession>A0A418CRM6</accession>
<gene>
    <name evidence="8" type="ORF">DYB26_007852</name>
</gene>
<dbReference type="EMBL" id="QUTF01024863">
    <property type="protein sequence ID" value="RHY84357.1"/>
    <property type="molecule type" value="Genomic_DNA"/>
</dbReference>
<evidence type="ECO:0000256" key="4">
    <source>
        <dbReference type="ARBA" id="ARBA00022989"/>
    </source>
</evidence>
<dbReference type="GO" id="GO:0016020">
    <property type="term" value="C:membrane"/>
    <property type="evidence" value="ECO:0007669"/>
    <property type="project" value="UniProtKB-SubCell"/>
</dbReference>
<feature type="transmembrane region" description="Helical" evidence="7">
    <location>
        <begin position="688"/>
        <end position="706"/>
    </location>
</feature>
<evidence type="ECO:0000256" key="7">
    <source>
        <dbReference type="SAM" id="Phobius"/>
    </source>
</evidence>
<evidence type="ECO:0000313" key="9">
    <source>
        <dbReference type="Proteomes" id="UP000286510"/>
    </source>
</evidence>
<evidence type="ECO:0000256" key="6">
    <source>
        <dbReference type="SAM" id="MobiDB-lite"/>
    </source>
</evidence>
<keyword evidence="5 7" id="KW-0472">Membrane</keyword>
<reference evidence="8 9" key="1">
    <citation type="submission" date="2018-08" db="EMBL/GenBank/DDBJ databases">
        <title>Aphanomyces genome sequencing and annotation.</title>
        <authorList>
            <person name="Minardi D."/>
            <person name="Oidtmann B."/>
            <person name="Van Der Giezen M."/>
            <person name="Studholme D.J."/>
        </authorList>
    </citation>
    <scope>NUCLEOTIDE SEQUENCE [LARGE SCALE GENOMIC DNA]</scope>
    <source>
        <strain evidence="8 9">FDL457</strain>
    </source>
</reference>
<comment type="similarity">
    <text evidence="2">Belongs to the CTL (choline transporter-like) family.</text>
</comment>
<dbReference type="Proteomes" id="UP000286510">
    <property type="component" value="Unassembled WGS sequence"/>
</dbReference>
<feature type="non-terminal residue" evidence="8">
    <location>
        <position position="1039"/>
    </location>
</feature>
<dbReference type="SUPFAM" id="SSF50630">
    <property type="entry name" value="Acid proteases"/>
    <property type="match status" value="1"/>
</dbReference>
<comment type="subcellular location">
    <subcellularLocation>
        <location evidence="1">Membrane</location>
        <topology evidence="1">Multi-pass membrane protein</topology>
    </subcellularLocation>
</comment>
<dbReference type="InterPro" id="IPR007603">
    <property type="entry name" value="Choline_transptr-like"/>
</dbReference>
<feature type="transmembrane region" description="Helical" evidence="7">
    <location>
        <begin position="665"/>
        <end position="682"/>
    </location>
</feature>
<dbReference type="AlphaFoldDB" id="A0A418CRM6"/>
<feature type="transmembrane region" description="Helical" evidence="7">
    <location>
        <begin position="732"/>
        <end position="755"/>
    </location>
</feature>
<feature type="transmembrane region" description="Helical" evidence="7">
    <location>
        <begin position="632"/>
        <end position="653"/>
    </location>
</feature>
<evidence type="ECO:0000256" key="1">
    <source>
        <dbReference type="ARBA" id="ARBA00004141"/>
    </source>
</evidence>
<evidence type="ECO:0000256" key="2">
    <source>
        <dbReference type="ARBA" id="ARBA00007168"/>
    </source>
</evidence>
<dbReference type="InterPro" id="IPR001969">
    <property type="entry name" value="Aspartic_peptidase_AS"/>
</dbReference>
<feature type="transmembrane region" description="Helical" evidence="7">
    <location>
        <begin position="583"/>
        <end position="602"/>
    </location>
</feature>
<keyword evidence="4 7" id="KW-1133">Transmembrane helix</keyword>
<comment type="caution">
    <text evidence="8">The sequence shown here is derived from an EMBL/GenBank/DDBJ whole genome shotgun (WGS) entry which is preliminary data.</text>
</comment>
<feature type="compositionally biased region" description="Basic and acidic residues" evidence="6">
    <location>
        <begin position="259"/>
        <end position="275"/>
    </location>
</feature>
<sequence length="1039" mass="114702">MSKKEEEVTFTRTRTNGGKARKTMKGYTGSGWVAWLDFGLRLFDYIRWMQYDFNDENAMEALHDDVQLLLKGYDLDKYQAVTNSPENANLPYSQRVQLGLAFLTELQCPLGTREILLDKLRQLRKRASQTVSAYAAEFSQWRRKIAILQSLEQQPIALSDQVQIFKTAMPNEFQIEFRKKYGLHNFDSIEDVEAAFIAIENDFDFIKRLNEPKKPATKPPYDSKRRAQDQKERPGQRESKPARAPSPSSRCTYCTAHNYKADNHTSTECGRRDNPKNAPNQASSTDQSRQGLKKARNGPKKDVAALMTEVRNLQRQIKTMSQSAVIPSGDSSEEDTYAMALDDDHHSLDKHGPRITMEVQVVVLMNEKSQVVTGLLDSGSTTSSIQASLVPHYHVQPTKYSKIDGSIGTTLGTVGIPLRLPDFASGRTVSQVCKVVARLVFPIILGLDFLACQEMVLNFKDRTITWDGAVKPMSDDTHCMAHDRTIKDADYAMPTFEEMIPAHLGKEEKLQLLQSTQEVQHRSMYKNDHPAVQYDTRGQPVDAYGRPIAMAAPVPYTSSASVGTVAPIKPTVAAPSGFRDWPFAILFLGNIGAIIVLLIMYGSTVFNSLNGTSKTAFPSSSSTFSSDNITTILYLCAGLTVIAAVLSLAMLSFTIRYARQMIQIALWWSVVMFFGFAAFAVIKKNYTVAIVTGIIGLFALCYAYAVQDRIPFAAANLRAAGAAIRKHPSTHVVAFVFLLVQIAWVFVWAFAVVGITNKLTENSTPAPTSRTATVASGGRCIASAQCLTNYCTSGVCKEPNVYAQLKSTSYVAYFFLLLSFFWGVQVFKNIIHATVAGTVATWWFSSDSKGATGASLGRATTTSLGSICFGSLIVAVLQTLRQLAEEASRQGDCAACIAQCILGCLQSLMETFNRWAFVYVGIYGYKFMDAGRAVMQLFHDRGFDAIINDDLVGTALTFAAFGVGCLCALLGLVYYYIDVSNQFQYAEYILPLTGLFFGLGVAIIPMGVVDSAVATIFVCFAEDPVALQHSHPEHFNELM</sequence>
<dbReference type="PROSITE" id="PS00141">
    <property type="entry name" value="ASP_PROTEASE"/>
    <property type="match status" value="1"/>
</dbReference>
<feature type="compositionally biased region" description="Polar residues" evidence="6">
    <location>
        <begin position="277"/>
        <end position="290"/>
    </location>
</feature>
<feature type="compositionally biased region" description="Basic and acidic residues" evidence="6">
    <location>
        <begin position="221"/>
        <end position="241"/>
    </location>
</feature>
<dbReference type="GO" id="GO:0022857">
    <property type="term" value="F:transmembrane transporter activity"/>
    <property type="evidence" value="ECO:0007669"/>
    <property type="project" value="InterPro"/>
</dbReference>
<dbReference type="GO" id="GO:0004190">
    <property type="term" value="F:aspartic-type endopeptidase activity"/>
    <property type="evidence" value="ECO:0007669"/>
    <property type="project" value="InterPro"/>
</dbReference>
<dbReference type="PANTHER" id="PTHR12385:SF4">
    <property type="entry name" value="PROTEIN PNS1"/>
    <property type="match status" value="1"/>
</dbReference>
<dbReference type="InterPro" id="IPR021109">
    <property type="entry name" value="Peptidase_aspartic_dom_sf"/>
</dbReference>
<proteinExistence type="inferred from homology"/>
<dbReference type="Gene3D" id="2.40.70.10">
    <property type="entry name" value="Acid Proteases"/>
    <property type="match status" value="1"/>
</dbReference>
<name>A0A418CRM6_APHAT</name>
<dbReference type="VEuPathDB" id="FungiDB:H257_11876"/>
<evidence type="ECO:0000256" key="5">
    <source>
        <dbReference type="ARBA" id="ARBA00023136"/>
    </source>
</evidence>
<dbReference type="GO" id="GO:0006508">
    <property type="term" value="P:proteolysis"/>
    <property type="evidence" value="ECO:0007669"/>
    <property type="project" value="InterPro"/>
</dbReference>
<feature type="transmembrane region" description="Helical" evidence="7">
    <location>
        <begin position="810"/>
        <end position="827"/>
    </location>
</feature>